<keyword evidence="2" id="KW-0229">DNA integration</keyword>
<keyword evidence="3 5" id="KW-0238">DNA-binding</keyword>
<dbReference type="InterPro" id="IPR038488">
    <property type="entry name" value="Integrase_DNA-bd_sf"/>
</dbReference>
<evidence type="ECO:0000256" key="3">
    <source>
        <dbReference type="ARBA" id="ARBA00023125"/>
    </source>
</evidence>
<dbReference type="Gene3D" id="1.10.150.130">
    <property type="match status" value="1"/>
</dbReference>
<evidence type="ECO:0000256" key="4">
    <source>
        <dbReference type="ARBA" id="ARBA00023172"/>
    </source>
</evidence>
<comment type="similarity">
    <text evidence="1">Belongs to the 'phage' integrase family.</text>
</comment>
<dbReference type="InterPro" id="IPR025166">
    <property type="entry name" value="Integrase_DNA_bind_dom"/>
</dbReference>
<keyword evidence="9" id="KW-1185">Reference proteome</keyword>
<organism evidence="8 9">
    <name type="scientific">Halomonas aestuarii</name>
    <dbReference type="NCBI Taxonomy" id="1897729"/>
    <lineage>
        <taxon>Bacteria</taxon>
        <taxon>Pseudomonadati</taxon>
        <taxon>Pseudomonadota</taxon>
        <taxon>Gammaproteobacteria</taxon>
        <taxon>Oceanospirillales</taxon>
        <taxon>Halomonadaceae</taxon>
        <taxon>Halomonas</taxon>
    </lineage>
</organism>
<dbReference type="RefSeq" id="WP_071945271.1">
    <property type="nucleotide sequence ID" value="NZ_CP018139.1"/>
</dbReference>
<dbReference type="EMBL" id="CP018139">
    <property type="protein sequence ID" value="APE31791.1"/>
    <property type="molecule type" value="Genomic_DNA"/>
</dbReference>
<dbReference type="Pfam" id="PF13356">
    <property type="entry name" value="Arm-DNA-bind_3"/>
    <property type="match status" value="1"/>
</dbReference>
<dbReference type="KEGG" id="hsi:BOX17_13015"/>
<sequence>MPRVAKELTDLAVKRLGPKPGQRLPVSYPVGGVSGLSLQVTPAGGKSWLLRYTVPGPPGSKQKRREVGLGGYPTVTLKLAREKAREIRDQLTQGIDPVEHRKAQRSALAGEQARSITFEEAATQYIAAKESEWKNAKHRQQWENTLKTYASPKLGEVRLSDIDTPHILAVLEPIWTTKTETATRVRQRMEVILDWATARKYREGENPARWKGHLDTMLAKPTKVKPKKNHPALPYGKAADFMADLRKREALAARALEFVILTAARSGEAREATWAEIDLEEKVWTVPAERMKAGKEHRVPLNDAAVQLLRDLPRLKGTELVFPAPRGGVMSDQAMKAVIKRMHDAKVKAGGKGYMDPKQDKIITPHGFRSTFRDWAAEVSEYPNEVVEMALAHTIKNKAEAAYRRGDLFEKRQGLMAEWAEYCDPKK</sequence>
<dbReference type="InterPro" id="IPR013762">
    <property type="entry name" value="Integrase-like_cat_sf"/>
</dbReference>
<keyword evidence="4" id="KW-0233">DNA recombination</keyword>
<evidence type="ECO:0000256" key="5">
    <source>
        <dbReference type="PROSITE-ProRule" id="PRU01248"/>
    </source>
</evidence>
<evidence type="ECO:0000259" key="6">
    <source>
        <dbReference type="PROSITE" id="PS51898"/>
    </source>
</evidence>
<feature type="domain" description="Tyr recombinase" evidence="6">
    <location>
        <begin position="228"/>
        <end position="416"/>
    </location>
</feature>
<dbReference type="InterPro" id="IPR044068">
    <property type="entry name" value="CB"/>
</dbReference>
<dbReference type="CDD" id="cd00801">
    <property type="entry name" value="INT_P4_C"/>
    <property type="match status" value="1"/>
</dbReference>
<dbReference type="InterPro" id="IPR002104">
    <property type="entry name" value="Integrase_catalytic"/>
</dbReference>
<evidence type="ECO:0000259" key="7">
    <source>
        <dbReference type="PROSITE" id="PS51900"/>
    </source>
</evidence>
<accession>A0A1J0VIE4</accession>
<evidence type="ECO:0000256" key="1">
    <source>
        <dbReference type="ARBA" id="ARBA00008857"/>
    </source>
</evidence>
<dbReference type="GO" id="GO:0003677">
    <property type="term" value="F:DNA binding"/>
    <property type="evidence" value="ECO:0007669"/>
    <property type="project" value="UniProtKB-UniRule"/>
</dbReference>
<evidence type="ECO:0000313" key="8">
    <source>
        <dbReference type="EMBL" id="APE31791.1"/>
    </source>
</evidence>
<dbReference type="GO" id="GO:0006310">
    <property type="term" value="P:DNA recombination"/>
    <property type="evidence" value="ECO:0007669"/>
    <property type="project" value="UniProtKB-KW"/>
</dbReference>
<dbReference type="InterPro" id="IPR010998">
    <property type="entry name" value="Integrase_recombinase_N"/>
</dbReference>
<dbReference type="PANTHER" id="PTHR30629">
    <property type="entry name" value="PROPHAGE INTEGRASE"/>
    <property type="match status" value="1"/>
</dbReference>
<dbReference type="PROSITE" id="PS51898">
    <property type="entry name" value="TYR_RECOMBINASE"/>
    <property type="match status" value="1"/>
</dbReference>
<dbReference type="InterPro" id="IPR011010">
    <property type="entry name" value="DNA_brk_join_enz"/>
</dbReference>
<dbReference type="GO" id="GO:0015074">
    <property type="term" value="P:DNA integration"/>
    <property type="evidence" value="ECO:0007669"/>
    <property type="project" value="UniProtKB-KW"/>
</dbReference>
<evidence type="ECO:0000313" key="9">
    <source>
        <dbReference type="Proteomes" id="UP000181985"/>
    </source>
</evidence>
<dbReference type="PANTHER" id="PTHR30629:SF2">
    <property type="entry name" value="PROPHAGE INTEGRASE INTS-RELATED"/>
    <property type="match status" value="1"/>
</dbReference>
<dbReference type="PROSITE" id="PS51900">
    <property type="entry name" value="CB"/>
    <property type="match status" value="1"/>
</dbReference>
<proteinExistence type="inferred from homology"/>
<dbReference type="Proteomes" id="UP000181985">
    <property type="component" value="Chromosome"/>
</dbReference>
<reference evidence="9" key="1">
    <citation type="submission" date="2016-11" db="EMBL/GenBank/DDBJ databases">
        <title>Halolamina sediminis sp. nov., an extremely halophilic archaeon isolated from solar salt.</title>
        <authorList>
            <person name="Koh H.-W."/>
            <person name="Rani S."/>
            <person name="Park S.-J."/>
        </authorList>
    </citation>
    <scope>NUCLEOTIDE SEQUENCE [LARGE SCALE GENOMIC DNA]</scope>
    <source>
        <strain evidence="9">Hb3</strain>
    </source>
</reference>
<dbReference type="AlphaFoldDB" id="A0A1J0VIE4"/>
<dbReference type="Gene3D" id="1.10.443.10">
    <property type="entry name" value="Intergrase catalytic core"/>
    <property type="match status" value="1"/>
</dbReference>
<dbReference type="SUPFAM" id="SSF56349">
    <property type="entry name" value="DNA breaking-rejoining enzymes"/>
    <property type="match status" value="1"/>
</dbReference>
<protein>
    <submittedName>
        <fullName evidence="8">Integrase</fullName>
    </submittedName>
</protein>
<dbReference type="InterPro" id="IPR050808">
    <property type="entry name" value="Phage_Integrase"/>
</dbReference>
<gene>
    <name evidence="8" type="ORF">BOX17_13015</name>
</gene>
<name>A0A1J0VIE4_9GAMM</name>
<evidence type="ECO:0000256" key="2">
    <source>
        <dbReference type="ARBA" id="ARBA00022908"/>
    </source>
</evidence>
<dbReference type="Gene3D" id="3.30.160.390">
    <property type="entry name" value="Integrase, DNA-binding domain"/>
    <property type="match status" value="1"/>
</dbReference>
<dbReference type="Pfam" id="PF22022">
    <property type="entry name" value="Phage_int_M"/>
    <property type="match status" value="1"/>
</dbReference>
<dbReference type="InterPro" id="IPR053876">
    <property type="entry name" value="Phage_int_M"/>
</dbReference>
<dbReference type="Pfam" id="PF00589">
    <property type="entry name" value="Phage_integrase"/>
    <property type="match status" value="1"/>
</dbReference>
<feature type="domain" description="Core-binding (CB)" evidence="7">
    <location>
        <begin position="116"/>
        <end position="197"/>
    </location>
</feature>